<dbReference type="Pfam" id="PF00126">
    <property type="entry name" value="HTH_1"/>
    <property type="match status" value="1"/>
</dbReference>
<dbReference type="EMBL" id="CP021108">
    <property type="protein sequence ID" value="ARP81378.1"/>
    <property type="molecule type" value="Genomic_DNA"/>
</dbReference>
<dbReference type="InterPro" id="IPR000847">
    <property type="entry name" value="LysR_HTH_N"/>
</dbReference>
<dbReference type="OrthoDB" id="9110639at2"/>
<dbReference type="InterPro" id="IPR005119">
    <property type="entry name" value="LysR_subst-bd"/>
</dbReference>
<reference evidence="6 7" key="1">
    <citation type="submission" date="2017-05" db="EMBL/GenBank/DDBJ databases">
        <title>Complete and WGS of Bordetella genogroups.</title>
        <authorList>
            <person name="Spilker T."/>
            <person name="LiPuma J."/>
        </authorList>
    </citation>
    <scope>NUCLEOTIDE SEQUENCE [LARGE SCALE GENOMIC DNA]</scope>
    <source>
        <strain evidence="6 7">AU19157</strain>
    </source>
</reference>
<dbReference type="PANTHER" id="PTHR30537:SF5">
    <property type="entry name" value="HTH-TYPE TRANSCRIPTIONAL ACTIVATOR TTDR-RELATED"/>
    <property type="match status" value="1"/>
</dbReference>
<dbReference type="PRINTS" id="PR00039">
    <property type="entry name" value="HTHLYSR"/>
</dbReference>
<keyword evidence="7" id="KW-1185">Reference proteome</keyword>
<dbReference type="AlphaFoldDB" id="A0A1W6YK13"/>
<accession>A0A1W6YK13</accession>
<evidence type="ECO:0000256" key="4">
    <source>
        <dbReference type="ARBA" id="ARBA00023163"/>
    </source>
</evidence>
<dbReference type="FunFam" id="1.10.10.10:FF:000001">
    <property type="entry name" value="LysR family transcriptional regulator"/>
    <property type="match status" value="1"/>
</dbReference>
<evidence type="ECO:0000313" key="6">
    <source>
        <dbReference type="EMBL" id="ARP81378.1"/>
    </source>
</evidence>
<dbReference type="InterPro" id="IPR036390">
    <property type="entry name" value="WH_DNA-bd_sf"/>
</dbReference>
<evidence type="ECO:0000313" key="7">
    <source>
        <dbReference type="Proteomes" id="UP000194151"/>
    </source>
</evidence>
<dbReference type="PROSITE" id="PS50931">
    <property type="entry name" value="HTH_LYSR"/>
    <property type="match status" value="1"/>
</dbReference>
<name>A0A1W6YK13_9BORD</name>
<keyword evidence="4" id="KW-0804">Transcription</keyword>
<dbReference type="Gene3D" id="1.10.10.10">
    <property type="entry name" value="Winged helix-like DNA-binding domain superfamily/Winged helix DNA-binding domain"/>
    <property type="match status" value="1"/>
</dbReference>
<dbReference type="InterPro" id="IPR036388">
    <property type="entry name" value="WH-like_DNA-bd_sf"/>
</dbReference>
<protein>
    <recommendedName>
        <fullName evidence="5">HTH lysR-type domain-containing protein</fullName>
    </recommendedName>
</protein>
<dbReference type="GO" id="GO:0003700">
    <property type="term" value="F:DNA-binding transcription factor activity"/>
    <property type="evidence" value="ECO:0007669"/>
    <property type="project" value="InterPro"/>
</dbReference>
<evidence type="ECO:0000259" key="5">
    <source>
        <dbReference type="PROSITE" id="PS50931"/>
    </source>
</evidence>
<dbReference type="STRING" id="1416806.CAL12_11605"/>
<comment type="similarity">
    <text evidence="1">Belongs to the LysR transcriptional regulatory family.</text>
</comment>
<gene>
    <name evidence="6" type="ORF">CAL12_11605</name>
</gene>
<keyword evidence="2" id="KW-0805">Transcription regulation</keyword>
<evidence type="ECO:0000256" key="2">
    <source>
        <dbReference type="ARBA" id="ARBA00023015"/>
    </source>
</evidence>
<proteinExistence type="inferred from homology"/>
<dbReference type="CDD" id="cd08422">
    <property type="entry name" value="PBP2_CrgA_like"/>
    <property type="match status" value="1"/>
</dbReference>
<dbReference type="SUPFAM" id="SSF46785">
    <property type="entry name" value="Winged helix' DNA-binding domain"/>
    <property type="match status" value="1"/>
</dbReference>
<evidence type="ECO:0000256" key="3">
    <source>
        <dbReference type="ARBA" id="ARBA00023125"/>
    </source>
</evidence>
<dbReference type="GO" id="GO:0043565">
    <property type="term" value="F:sequence-specific DNA binding"/>
    <property type="evidence" value="ECO:0007669"/>
    <property type="project" value="TreeGrafter"/>
</dbReference>
<dbReference type="KEGG" id="bgv:CAL12_11605"/>
<dbReference type="Proteomes" id="UP000194151">
    <property type="component" value="Chromosome"/>
</dbReference>
<dbReference type="PANTHER" id="PTHR30537">
    <property type="entry name" value="HTH-TYPE TRANSCRIPTIONAL REGULATOR"/>
    <property type="match status" value="1"/>
</dbReference>
<keyword evidence="3" id="KW-0238">DNA-binding</keyword>
<organism evidence="6 7">
    <name type="scientific">Bordetella genomosp. 8</name>
    <dbReference type="NCBI Taxonomy" id="1416806"/>
    <lineage>
        <taxon>Bacteria</taxon>
        <taxon>Pseudomonadati</taxon>
        <taxon>Pseudomonadota</taxon>
        <taxon>Betaproteobacteria</taxon>
        <taxon>Burkholderiales</taxon>
        <taxon>Alcaligenaceae</taxon>
        <taxon>Bordetella</taxon>
    </lineage>
</organism>
<evidence type="ECO:0000256" key="1">
    <source>
        <dbReference type="ARBA" id="ARBA00009437"/>
    </source>
</evidence>
<dbReference type="SUPFAM" id="SSF53850">
    <property type="entry name" value="Periplasmic binding protein-like II"/>
    <property type="match status" value="1"/>
</dbReference>
<dbReference type="Pfam" id="PF03466">
    <property type="entry name" value="LysR_substrate"/>
    <property type="match status" value="1"/>
</dbReference>
<dbReference type="GO" id="GO:0006351">
    <property type="term" value="P:DNA-templated transcription"/>
    <property type="evidence" value="ECO:0007669"/>
    <property type="project" value="TreeGrafter"/>
</dbReference>
<dbReference type="InterPro" id="IPR058163">
    <property type="entry name" value="LysR-type_TF_proteobact-type"/>
</dbReference>
<dbReference type="Gene3D" id="3.40.190.290">
    <property type="match status" value="1"/>
</dbReference>
<dbReference type="FunFam" id="3.40.190.290:FF:000001">
    <property type="entry name" value="Transcriptional regulator, LysR family"/>
    <property type="match status" value="1"/>
</dbReference>
<feature type="domain" description="HTH lysR-type" evidence="5">
    <location>
        <begin position="50"/>
        <end position="107"/>
    </location>
</feature>
<sequence>MRSCDVEQSNFRIQIDQLGRITNTPESDSAIAYRTVNPVALFRYCRHTMENLNALRVFAKVAETRSFTDAAKHLGLTSSAVSKAITRLEQELGLRLLHRTTRSVGLTNDGASFFERCQQILADVQDAENALNRSRAAPHGRLRVHMPVGFGRRVIVPHLSGFIERFPDLVVDAELSDRMVDLAYEGIDVAVHIGELADARLIARRLCNLRFVACAAPEYLARHGEPATIEELDHHHCLAYVLMHTGRYREWQFVKDGLTFGKTVSGRLNINNAESLLEAATAGLGVAMISNFIAADALRDGRLRTILTDYVALGPQVSAVYLPSKNLSPKVRAFVDFLTDLIESNPHWDEAAGDLPYRQAT</sequence>